<comment type="caution">
    <text evidence="2">The sequence shown here is derived from an EMBL/GenBank/DDBJ whole genome shotgun (WGS) entry which is preliminary data.</text>
</comment>
<feature type="region of interest" description="Disordered" evidence="1">
    <location>
        <begin position="116"/>
        <end position="138"/>
    </location>
</feature>
<accession>A0A9W4UUX8</accession>
<evidence type="ECO:0000313" key="3">
    <source>
        <dbReference type="Proteomes" id="UP001152607"/>
    </source>
</evidence>
<dbReference type="AlphaFoldDB" id="A0A9W4UUX8"/>
<keyword evidence="3" id="KW-1185">Reference proteome</keyword>
<organism evidence="2 3">
    <name type="scientific">Periconia digitata</name>
    <dbReference type="NCBI Taxonomy" id="1303443"/>
    <lineage>
        <taxon>Eukaryota</taxon>
        <taxon>Fungi</taxon>
        <taxon>Dikarya</taxon>
        <taxon>Ascomycota</taxon>
        <taxon>Pezizomycotina</taxon>
        <taxon>Dothideomycetes</taxon>
        <taxon>Pleosporomycetidae</taxon>
        <taxon>Pleosporales</taxon>
        <taxon>Massarineae</taxon>
        <taxon>Periconiaceae</taxon>
        <taxon>Periconia</taxon>
    </lineage>
</organism>
<feature type="compositionally biased region" description="Basic and acidic residues" evidence="1">
    <location>
        <begin position="210"/>
        <end position="221"/>
    </location>
</feature>
<feature type="region of interest" description="Disordered" evidence="1">
    <location>
        <begin position="292"/>
        <end position="329"/>
    </location>
</feature>
<evidence type="ECO:0000256" key="1">
    <source>
        <dbReference type="SAM" id="MobiDB-lite"/>
    </source>
</evidence>
<feature type="region of interest" description="Disordered" evidence="1">
    <location>
        <begin position="258"/>
        <end position="278"/>
    </location>
</feature>
<dbReference type="EMBL" id="CAOQHR010000012">
    <property type="protein sequence ID" value="CAI6341607.1"/>
    <property type="molecule type" value="Genomic_DNA"/>
</dbReference>
<dbReference type="Proteomes" id="UP001152607">
    <property type="component" value="Unassembled WGS sequence"/>
</dbReference>
<feature type="region of interest" description="Disordered" evidence="1">
    <location>
        <begin position="204"/>
        <end position="224"/>
    </location>
</feature>
<name>A0A9W4UUX8_9PLEO</name>
<feature type="compositionally biased region" description="Polar residues" evidence="1">
    <location>
        <begin position="292"/>
        <end position="303"/>
    </location>
</feature>
<feature type="region of interest" description="Disordered" evidence="1">
    <location>
        <begin position="384"/>
        <end position="407"/>
    </location>
</feature>
<dbReference type="InterPro" id="IPR050849">
    <property type="entry name" value="HAD-like_hydrolase_phosphatase"/>
</dbReference>
<dbReference type="OrthoDB" id="10255128at2759"/>
<feature type="compositionally biased region" description="Low complexity" evidence="1">
    <location>
        <begin position="309"/>
        <end position="321"/>
    </location>
</feature>
<proteinExistence type="predicted"/>
<feature type="region of interest" description="Disordered" evidence="1">
    <location>
        <begin position="75"/>
        <end position="98"/>
    </location>
</feature>
<feature type="compositionally biased region" description="Acidic residues" evidence="1">
    <location>
        <begin position="393"/>
        <end position="402"/>
    </location>
</feature>
<gene>
    <name evidence="2" type="ORF">PDIGIT_LOCUS14807</name>
</gene>
<evidence type="ECO:0000313" key="2">
    <source>
        <dbReference type="EMBL" id="CAI6341607.1"/>
    </source>
</evidence>
<reference evidence="2" key="1">
    <citation type="submission" date="2023-01" db="EMBL/GenBank/DDBJ databases">
        <authorList>
            <person name="Van Ghelder C."/>
            <person name="Rancurel C."/>
        </authorList>
    </citation>
    <scope>NUCLEOTIDE SEQUENCE</scope>
    <source>
        <strain evidence="2">CNCM I-4278</strain>
    </source>
</reference>
<sequence length="473" mass="51854">MFSSPLHQASRPRFLSSLITTHIRTKMLKSKMATILNNNTGRQFLKAPRIHWILDWDSTITTHDTLSTLVNIAATSSSPSSSSSSPPPPHQPTTIPKQQRIETQWQNLSKAYMQDLKSSTTDQHTENKNDDDDDKGTTPLEKEIQTLIHQESIEARSLQRVISSRIFAGLTDRDICHGAARAVRDGRVEIRKGFWEFYSRFSHSGSGVEGGREEKKAKEGEGGDGAEVTVLSVNWSRTFILACLRAYLASPFAAASRSAGPESVRSEHGGSGEGGGFDVSVDIDVVSNELSNLQPQPQNSSLPTHEGSKTSGTSTGSIHSTFATTTNPSPSLILSSRHKLAILNSLAPPKDKQQGLRIYIGDSPTDFECLLAADIGICMRALRTSRSNSDKSAEEDEDENDGGELSRMMDRVGVKCVRLRDFDARGLEREMEGDQGSEKVVAWVRDFEEVCEWVDRMGWGREGTEGGLSGSGR</sequence>
<dbReference type="InterPro" id="IPR023214">
    <property type="entry name" value="HAD_sf"/>
</dbReference>
<dbReference type="PANTHER" id="PTHR28181">
    <property type="entry name" value="UPF0655 PROTEIN YCR015C"/>
    <property type="match status" value="1"/>
</dbReference>
<protein>
    <submittedName>
        <fullName evidence="2">Uncharacterized protein</fullName>
    </submittedName>
</protein>
<dbReference type="PANTHER" id="PTHR28181:SF1">
    <property type="entry name" value="COLD TOLERANCE PROTEIN 1"/>
    <property type="match status" value="1"/>
</dbReference>
<dbReference type="Gene3D" id="3.40.50.1000">
    <property type="entry name" value="HAD superfamily/HAD-like"/>
    <property type="match status" value="1"/>
</dbReference>